<dbReference type="SUPFAM" id="SSF52518">
    <property type="entry name" value="Thiamin diphosphate-binding fold (THDP-binding)"/>
    <property type="match status" value="1"/>
</dbReference>
<dbReference type="InterPro" id="IPR051157">
    <property type="entry name" value="PDH/Transketolase"/>
</dbReference>
<dbReference type="CDD" id="cd07033">
    <property type="entry name" value="TPP_PYR_DXS_TK_like"/>
    <property type="match status" value="1"/>
</dbReference>
<dbReference type="Proteomes" id="UP000470082">
    <property type="component" value="Unassembled WGS sequence"/>
</dbReference>
<sequence length="320" mass="34966">MFKVLENRNQKGKIDLTASIANAVIEAIEENDKVVQLEADLAGASKTNLIQKAYPDNYIQCGIAEANMVGVACGMSSEGYIPFVHTFGPFATRRVFDQVFLSGAYAHNTINIYGSDPGFTVGPNGGTHTTWEDVALMRTIPNAIVCDVCDEVQAKWLVKEFAKMEGIHYFRGNRKAVRNVYEPGSTFEIGKGNVVRQGKDVLVISAGQLVSDALDAAEKLEKEGISVEVIDMFCIKPIDSELILKEVQNKKALVTFENHSITGGLSSAVAEVLMDAQVSIPFKRHGVNEQFGQVGTPDFLQKEFKLTADDLVDSIQSILK</sequence>
<dbReference type="SUPFAM" id="SSF52922">
    <property type="entry name" value="TK C-terminal domain-like"/>
    <property type="match status" value="1"/>
</dbReference>
<keyword evidence="6" id="KW-1185">Reference proteome</keyword>
<evidence type="ECO:0000256" key="1">
    <source>
        <dbReference type="ARBA" id="ARBA00001964"/>
    </source>
</evidence>
<evidence type="ECO:0000313" key="5">
    <source>
        <dbReference type="EMBL" id="MSS01528.1"/>
    </source>
</evidence>
<evidence type="ECO:0000259" key="4">
    <source>
        <dbReference type="SMART" id="SM00861"/>
    </source>
</evidence>
<reference evidence="5 6" key="1">
    <citation type="submission" date="2019-08" db="EMBL/GenBank/DDBJ databases">
        <title>In-depth cultivation of the pig gut microbiome towards novel bacterial diversity and tailored functional studies.</title>
        <authorList>
            <person name="Wylensek D."/>
            <person name="Hitch T.C.A."/>
            <person name="Clavel T."/>
        </authorList>
    </citation>
    <scope>NUCLEOTIDE SEQUENCE [LARGE SCALE GENOMIC DNA]</scope>
    <source>
        <strain evidence="5 6">LKV-178-WT-2G</strain>
    </source>
</reference>
<evidence type="ECO:0000256" key="2">
    <source>
        <dbReference type="ARBA" id="ARBA00007131"/>
    </source>
</evidence>
<dbReference type="Pfam" id="PF02779">
    <property type="entry name" value="Transket_pyr"/>
    <property type="match status" value="1"/>
</dbReference>
<dbReference type="RefSeq" id="WP_154460064.1">
    <property type="nucleotide sequence ID" value="NZ_VUMM01000008.1"/>
</dbReference>
<dbReference type="InterPro" id="IPR029061">
    <property type="entry name" value="THDP-binding"/>
</dbReference>
<comment type="caution">
    <text evidence="5">The sequence shown here is derived from an EMBL/GenBank/DDBJ whole genome shotgun (WGS) entry which is preliminary data.</text>
</comment>
<dbReference type="Gene3D" id="3.40.50.920">
    <property type="match status" value="1"/>
</dbReference>
<comment type="cofactor">
    <cofactor evidence="1">
        <name>thiamine diphosphate</name>
        <dbReference type="ChEBI" id="CHEBI:58937"/>
    </cofactor>
</comment>
<dbReference type="SMART" id="SM00861">
    <property type="entry name" value="Transket_pyr"/>
    <property type="match status" value="1"/>
</dbReference>
<feature type="domain" description="Transketolase-like pyrimidine-binding" evidence="4">
    <location>
        <begin position="14"/>
        <end position="179"/>
    </location>
</feature>
<protein>
    <submittedName>
        <fullName evidence="5">Alpha-ketoacid dehydrogenase subunit beta</fullName>
    </submittedName>
</protein>
<name>A0A7X2N2Y9_9FIRM</name>
<comment type="similarity">
    <text evidence="2">Belongs to the transketolase family.</text>
</comment>
<dbReference type="PANTHER" id="PTHR43825">
    <property type="entry name" value="PYRUVATE DEHYDROGENASE E1 COMPONENT"/>
    <property type="match status" value="1"/>
</dbReference>
<dbReference type="InterPro" id="IPR009014">
    <property type="entry name" value="Transketo_C/PFOR_II"/>
</dbReference>
<dbReference type="InterPro" id="IPR033248">
    <property type="entry name" value="Transketolase_C"/>
</dbReference>
<dbReference type="PANTHER" id="PTHR43825:SF1">
    <property type="entry name" value="TRANSKETOLASE-LIKE PYRIMIDINE-BINDING DOMAIN-CONTAINING PROTEIN"/>
    <property type="match status" value="1"/>
</dbReference>
<dbReference type="AlphaFoldDB" id="A0A7X2N2Y9"/>
<evidence type="ECO:0000256" key="3">
    <source>
        <dbReference type="ARBA" id="ARBA00023052"/>
    </source>
</evidence>
<dbReference type="EMBL" id="VUMM01000008">
    <property type="protein sequence ID" value="MSS01528.1"/>
    <property type="molecule type" value="Genomic_DNA"/>
</dbReference>
<organism evidence="5 6">
    <name type="scientific">Floccifex porci</name>
    <dbReference type="NCBI Taxonomy" id="2606629"/>
    <lineage>
        <taxon>Bacteria</taxon>
        <taxon>Bacillati</taxon>
        <taxon>Bacillota</taxon>
        <taxon>Erysipelotrichia</taxon>
        <taxon>Erysipelotrichales</taxon>
        <taxon>Erysipelotrichaceae</taxon>
        <taxon>Floccifex</taxon>
    </lineage>
</organism>
<keyword evidence="3" id="KW-0786">Thiamine pyrophosphate</keyword>
<dbReference type="Pfam" id="PF02780">
    <property type="entry name" value="Transketolase_C"/>
    <property type="match status" value="1"/>
</dbReference>
<gene>
    <name evidence="5" type="ORF">FYJ50_05355</name>
</gene>
<dbReference type="InterPro" id="IPR005475">
    <property type="entry name" value="Transketolase-like_Pyr-bd"/>
</dbReference>
<proteinExistence type="inferred from homology"/>
<dbReference type="Gene3D" id="3.40.50.970">
    <property type="match status" value="1"/>
</dbReference>
<accession>A0A7X2N2Y9</accession>
<dbReference type="FunFam" id="3.40.50.970:FF:000129">
    <property type="entry name" value="Transketolase"/>
    <property type="match status" value="1"/>
</dbReference>
<evidence type="ECO:0000313" key="6">
    <source>
        <dbReference type="Proteomes" id="UP000470082"/>
    </source>
</evidence>